<dbReference type="InterPro" id="IPR011129">
    <property type="entry name" value="CSD"/>
</dbReference>
<proteinExistence type="inferred from homology"/>
<reference evidence="12" key="1">
    <citation type="journal article" date="2014" name="Int. J. Syst. Evol. Microbiol.">
        <title>Complete genome sequence of Corynebacterium casei LMG S-19264T (=DSM 44701T), isolated from a smear-ripened cheese.</title>
        <authorList>
            <consortium name="US DOE Joint Genome Institute (JGI-PGF)"/>
            <person name="Walter F."/>
            <person name="Albersmeier A."/>
            <person name="Kalinowski J."/>
            <person name="Ruckert C."/>
        </authorList>
    </citation>
    <scope>NUCLEOTIDE SEQUENCE</scope>
    <source>
        <strain evidence="12">CGMCC 1.12726</strain>
    </source>
</reference>
<dbReference type="PANTHER" id="PTHR23355:SF9">
    <property type="entry name" value="DIS3-LIKE EXONUCLEASE 2"/>
    <property type="match status" value="1"/>
</dbReference>
<comment type="function">
    <text evidence="8">3'-5' exoribonuclease that releases 5'-nucleoside monophosphates and is involved in maturation of structured RNAs.</text>
</comment>
<dbReference type="Pfam" id="PF00773">
    <property type="entry name" value="RNB"/>
    <property type="match status" value="1"/>
</dbReference>
<dbReference type="PANTHER" id="PTHR23355">
    <property type="entry name" value="RIBONUCLEASE"/>
    <property type="match status" value="1"/>
</dbReference>
<dbReference type="AlphaFoldDB" id="A0A917CKG1"/>
<evidence type="ECO:0000313" key="12">
    <source>
        <dbReference type="EMBL" id="GGF91650.1"/>
    </source>
</evidence>
<dbReference type="SMART" id="SM00955">
    <property type="entry name" value="RNB"/>
    <property type="match status" value="1"/>
</dbReference>
<dbReference type="EC" id="3.1.13.1" evidence="8"/>
<evidence type="ECO:0000256" key="7">
    <source>
        <dbReference type="ARBA" id="ARBA00022884"/>
    </source>
</evidence>
<feature type="compositionally biased region" description="Low complexity" evidence="10">
    <location>
        <begin position="23"/>
        <end position="40"/>
    </location>
</feature>
<dbReference type="InterPro" id="IPR013223">
    <property type="entry name" value="RNase_B_OB_dom"/>
</dbReference>
<keyword evidence="3 8" id="KW-0963">Cytoplasm</keyword>
<comment type="catalytic activity">
    <reaction evidence="1 8">
        <text>Exonucleolytic cleavage in the 3'- to 5'-direction to yield nucleoside 5'-phosphates.</text>
        <dbReference type="EC" id="3.1.13.1"/>
    </reaction>
</comment>
<keyword evidence="4 8" id="KW-0540">Nuclease</keyword>
<dbReference type="InterPro" id="IPR022966">
    <property type="entry name" value="RNase_II/R_CS"/>
</dbReference>
<sequence length="790" mass="87340">MKKTPKNKNKSALPAWMPDSMKKAGSGQAKKAPKGPAKAAGGRGKPGKSAGPASGGRYGATQDPHHRREAGNYENPILSREGLLQFLRDADGPLSLDDLAKALKLTAPDRYEALQRRLQAMVRDGQLLLNRRGGYAPTAALDLLAGTVVAHPDGFGFVKFETGGEDGFLNPSELRKCFHGDRVLVNVINLDHKGRRNVAIAEVLERRHTRITGRFNLRAGIATVVPDDKRLMHEVLIGPDDRNAAKDGQLVVAEITSPPESGRPPIGRVLVVLGDTLTPSKVVEMAIYGHNLPHEFPEPVLREADAVPVDVPAEDLAGRVDIRHLPLVTIDGEDAKDFDDAVYCEANAEGFRLVVAIADVSHYVRPGSALDDEAVNRGTSVYFPGFVVPMLPENLSNGICSLKPKVDRLCFVCDMQVGFDGLVTRSRFYEAVMHSHARLTYSQVWQVVGEGDEAQKTALGPLLPAIERLHQLYGILAKARAQRGAIEFESGEVRFELDARGEVIRGGLLARNDAHKLIEECMIAANVEAGKAVLREQVPAPFRVHDRPPESKYADLLEYLKEFSLSLPSYAKVQPKDFTNLLKKVRQRPDAALLETVLLRSQSLAVYGTDNKGHFGLALEAYSHFTSPIRRYPDLLLHRALKKALVSASDGGFRYEAEEMARLCLVCSEKERRADEAEREVDERYRSAWMAQHVGSQFDGVISGVTSFGLFVELTDSKVNGLVHVTQLPHDYWHFDPLRKTLTGERKRMSFRLGDPIRVLVLRASVEDKRIDFKPVFAEAEKKKKAWAEE</sequence>
<accession>A0A917CKG1</accession>
<dbReference type="RefSeq" id="WP_188448831.1">
    <property type="nucleotide sequence ID" value="NZ_BMFO01000002.1"/>
</dbReference>
<protein>
    <recommendedName>
        <fullName evidence="8">Ribonuclease R</fullName>
        <shortName evidence="8">RNase R</shortName>
        <ecNumber evidence="8">3.1.13.1</ecNumber>
    </recommendedName>
</protein>
<gene>
    <name evidence="12" type="primary">vacB</name>
    <name evidence="8" type="synonym">rnr</name>
    <name evidence="12" type="ORF">GCM10010960_12010</name>
</gene>
<dbReference type="SUPFAM" id="SSF50249">
    <property type="entry name" value="Nucleic acid-binding proteins"/>
    <property type="match status" value="4"/>
</dbReference>
<evidence type="ECO:0000256" key="3">
    <source>
        <dbReference type="ARBA" id="ARBA00022490"/>
    </source>
</evidence>
<feature type="coiled-coil region" evidence="9">
    <location>
        <begin position="660"/>
        <end position="687"/>
    </location>
</feature>
<dbReference type="Proteomes" id="UP000632858">
    <property type="component" value="Unassembled WGS sequence"/>
</dbReference>
<dbReference type="GO" id="GO:0008859">
    <property type="term" value="F:exoribonuclease II activity"/>
    <property type="evidence" value="ECO:0007669"/>
    <property type="project" value="UniProtKB-UniRule"/>
</dbReference>
<dbReference type="HAMAP" id="MF_01895">
    <property type="entry name" value="RNase_R"/>
    <property type="match status" value="1"/>
</dbReference>
<dbReference type="Gene3D" id="2.40.50.140">
    <property type="entry name" value="Nucleic acid-binding proteins"/>
    <property type="match status" value="2"/>
</dbReference>
<dbReference type="InterPro" id="IPR004476">
    <property type="entry name" value="RNase_II/RNase_R"/>
</dbReference>
<evidence type="ECO:0000256" key="2">
    <source>
        <dbReference type="ARBA" id="ARBA00004496"/>
    </source>
</evidence>
<keyword evidence="5 8" id="KW-0378">Hydrolase</keyword>
<dbReference type="InterPro" id="IPR001900">
    <property type="entry name" value="RNase_II/R"/>
</dbReference>
<evidence type="ECO:0000256" key="10">
    <source>
        <dbReference type="SAM" id="MobiDB-lite"/>
    </source>
</evidence>
<dbReference type="PROSITE" id="PS01175">
    <property type="entry name" value="RIBONUCLEASE_II"/>
    <property type="match status" value="1"/>
</dbReference>
<dbReference type="Pfam" id="PF08206">
    <property type="entry name" value="OB_RNB"/>
    <property type="match status" value="1"/>
</dbReference>
<keyword evidence="6 8" id="KW-0269">Exonuclease</keyword>
<comment type="caution">
    <text evidence="12">The sequence shown here is derived from an EMBL/GenBank/DDBJ whole genome shotgun (WGS) entry which is preliminary data.</text>
</comment>
<keyword evidence="7 8" id="KW-0694">RNA-binding</keyword>
<feature type="region of interest" description="Disordered" evidence="10">
    <location>
        <begin position="1"/>
        <end position="74"/>
    </location>
</feature>
<evidence type="ECO:0000313" key="13">
    <source>
        <dbReference type="Proteomes" id="UP000632858"/>
    </source>
</evidence>
<dbReference type="Pfam" id="PF17876">
    <property type="entry name" value="CSD2"/>
    <property type="match status" value="1"/>
</dbReference>
<keyword evidence="9" id="KW-0175">Coiled coil</keyword>
<name>A0A917CKG1_9GAMM</name>
<dbReference type="PROSITE" id="PS50126">
    <property type="entry name" value="S1"/>
    <property type="match status" value="1"/>
</dbReference>
<evidence type="ECO:0000256" key="1">
    <source>
        <dbReference type="ARBA" id="ARBA00001849"/>
    </source>
</evidence>
<dbReference type="Pfam" id="PF00575">
    <property type="entry name" value="S1"/>
    <property type="match status" value="1"/>
</dbReference>
<evidence type="ECO:0000256" key="6">
    <source>
        <dbReference type="ARBA" id="ARBA00022839"/>
    </source>
</evidence>
<evidence type="ECO:0000256" key="5">
    <source>
        <dbReference type="ARBA" id="ARBA00022801"/>
    </source>
</evidence>
<dbReference type="CDD" id="cd00164">
    <property type="entry name" value="S1_like"/>
    <property type="match status" value="1"/>
</dbReference>
<evidence type="ECO:0000256" key="9">
    <source>
        <dbReference type="SAM" id="Coils"/>
    </source>
</evidence>
<dbReference type="EMBL" id="BMFO01000002">
    <property type="protein sequence ID" value="GGF91650.1"/>
    <property type="molecule type" value="Genomic_DNA"/>
</dbReference>
<dbReference type="NCBIfam" id="TIGR00358">
    <property type="entry name" value="3_prime_RNase"/>
    <property type="match status" value="1"/>
</dbReference>
<reference evidence="12" key="2">
    <citation type="submission" date="2020-09" db="EMBL/GenBank/DDBJ databases">
        <authorList>
            <person name="Sun Q."/>
            <person name="Zhou Y."/>
        </authorList>
    </citation>
    <scope>NUCLEOTIDE SEQUENCE</scope>
    <source>
        <strain evidence="12">CGMCC 1.12726</strain>
    </source>
</reference>
<evidence type="ECO:0000256" key="4">
    <source>
        <dbReference type="ARBA" id="ARBA00022722"/>
    </source>
</evidence>
<dbReference type="InterPro" id="IPR003029">
    <property type="entry name" value="S1_domain"/>
</dbReference>
<dbReference type="NCBIfam" id="TIGR02063">
    <property type="entry name" value="RNase_R"/>
    <property type="match status" value="1"/>
</dbReference>
<evidence type="ECO:0000256" key="8">
    <source>
        <dbReference type="HAMAP-Rule" id="MF_01895"/>
    </source>
</evidence>
<dbReference type="CDD" id="cd04471">
    <property type="entry name" value="S1_RNase_R"/>
    <property type="match status" value="1"/>
</dbReference>
<dbReference type="SMART" id="SM00357">
    <property type="entry name" value="CSP"/>
    <property type="match status" value="1"/>
</dbReference>
<comment type="similarity">
    <text evidence="8">Belongs to the RNR ribonuclease family. RNase R subfamily.</text>
</comment>
<evidence type="ECO:0000259" key="11">
    <source>
        <dbReference type="PROSITE" id="PS50126"/>
    </source>
</evidence>
<dbReference type="GO" id="GO:0006402">
    <property type="term" value="P:mRNA catabolic process"/>
    <property type="evidence" value="ECO:0007669"/>
    <property type="project" value="TreeGrafter"/>
</dbReference>
<dbReference type="InterPro" id="IPR040476">
    <property type="entry name" value="CSD2"/>
</dbReference>
<dbReference type="InterPro" id="IPR050180">
    <property type="entry name" value="RNR_Ribonuclease"/>
</dbReference>
<dbReference type="SMART" id="SM00316">
    <property type="entry name" value="S1"/>
    <property type="match status" value="2"/>
</dbReference>
<feature type="domain" description="S1 motif" evidence="11">
    <location>
        <begin position="695"/>
        <end position="776"/>
    </location>
</feature>
<dbReference type="InterPro" id="IPR012340">
    <property type="entry name" value="NA-bd_OB-fold"/>
</dbReference>
<keyword evidence="13" id="KW-1185">Reference proteome</keyword>
<dbReference type="InterPro" id="IPR011805">
    <property type="entry name" value="RNase_R"/>
</dbReference>
<organism evidence="12 13">
    <name type="scientific">Arenimonas maotaiensis</name>
    <dbReference type="NCBI Taxonomy" id="1446479"/>
    <lineage>
        <taxon>Bacteria</taxon>
        <taxon>Pseudomonadati</taxon>
        <taxon>Pseudomonadota</taxon>
        <taxon>Gammaproteobacteria</taxon>
        <taxon>Lysobacterales</taxon>
        <taxon>Lysobacteraceae</taxon>
        <taxon>Arenimonas</taxon>
    </lineage>
</organism>
<dbReference type="GO" id="GO:0003723">
    <property type="term" value="F:RNA binding"/>
    <property type="evidence" value="ECO:0007669"/>
    <property type="project" value="UniProtKB-UniRule"/>
</dbReference>
<dbReference type="GO" id="GO:0005829">
    <property type="term" value="C:cytosol"/>
    <property type="evidence" value="ECO:0007669"/>
    <property type="project" value="UniProtKB-ARBA"/>
</dbReference>
<comment type="subcellular location">
    <subcellularLocation>
        <location evidence="2 8">Cytoplasm</location>
    </subcellularLocation>
</comment>